<dbReference type="EMBL" id="MG880234">
    <property type="protein sequence ID" value="AVP50003.1"/>
    <property type="molecule type" value="Genomic_DNA"/>
</dbReference>
<dbReference type="InterPro" id="IPR010989">
    <property type="entry name" value="SNARE"/>
</dbReference>
<dbReference type="SUPFAM" id="SSF58038">
    <property type="entry name" value="SNARE fusion complex"/>
    <property type="match status" value="1"/>
</dbReference>
<evidence type="ECO:0000256" key="1">
    <source>
        <dbReference type="SAM" id="MobiDB-lite"/>
    </source>
</evidence>
<dbReference type="SMART" id="SM00397">
    <property type="entry name" value="t_SNARE"/>
    <property type="match status" value="1"/>
</dbReference>
<name>A0A2P1N6T0_NAEFO</name>
<dbReference type="RefSeq" id="XP_044557063.1">
    <property type="nucleotide sequence ID" value="XM_044713190.1"/>
</dbReference>
<dbReference type="EMBL" id="VFQX01000068">
    <property type="protein sequence ID" value="KAF0972348.1"/>
    <property type="molecule type" value="Genomic_DNA"/>
</dbReference>
<feature type="region of interest" description="Disordered" evidence="1">
    <location>
        <begin position="280"/>
        <end position="317"/>
    </location>
</feature>
<reference evidence="4 5" key="2">
    <citation type="journal article" date="2019" name="Sci. Rep.">
        <title>Nanopore sequencing improves the draft genome of the human pathogenic amoeba Naegleria fowleri.</title>
        <authorList>
            <person name="Liechti N."/>
            <person name="Schurch N."/>
            <person name="Bruggmann R."/>
            <person name="Wittwer M."/>
        </authorList>
    </citation>
    <scope>NUCLEOTIDE SEQUENCE [LARGE SCALE GENOMIC DNA]</scope>
    <source>
        <strain evidence="4 5">ATCC 30894</strain>
    </source>
</reference>
<dbReference type="GO" id="GO:0016020">
    <property type="term" value="C:membrane"/>
    <property type="evidence" value="ECO:0007669"/>
    <property type="project" value="InterPro"/>
</dbReference>
<dbReference type="Proteomes" id="UP000444721">
    <property type="component" value="Unassembled WGS sequence"/>
</dbReference>
<dbReference type="Gene3D" id="1.20.5.110">
    <property type="match status" value="1"/>
</dbReference>
<evidence type="ECO:0000313" key="5">
    <source>
        <dbReference type="Proteomes" id="UP000444721"/>
    </source>
</evidence>
<dbReference type="OrthoDB" id="364348at2759"/>
<accession>A0A2P1N6T0</accession>
<dbReference type="VEuPathDB" id="AmoebaDB:FDP41_009251"/>
<keyword evidence="5" id="KW-1185">Reference proteome</keyword>
<dbReference type="GeneID" id="68116468"/>
<dbReference type="GO" id="GO:0016192">
    <property type="term" value="P:vesicle-mediated transport"/>
    <property type="evidence" value="ECO:0007669"/>
    <property type="project" value="InterPro"/>
</dbReference>
<feature type="domain" description="T-SNARE coiled-coil homology" evidence="2">
    <location>
        <begin position="344"/>
        <end position="406"/>
    </location>
</feature>
<dbReference type="VEuPathDB" id="AmoebaDB:NF0049050"/>
<dbReference type="AlphaFoldDB" id="A0A2P1N6T0"/>
<dbReference type="PROSITE" id="PS50192">
    <property type="entry name" value="T_SNARE"/>
    <property type="match status" value="1"/>
</dbReference>
<dbReference type="VEuPathDB" id="AmoebaDB:NfTy_060950"/>
<protein>
    <submittedName>
        <fullName evidence="3">Syntaxin-PMd</fullName>
    </submittedName>
</protein>
<evidence type="ECO:0000313" key="4">
    <source>
        <dbReference type="EMBL" id="KAF0972348.1"/>
    </source>
</evidence>
<evidence type="ECO:0000259" key="2">
    <source>
        <dbReference type="PROSITE" id="PS50192"/>
    </source>
</evidence>
<gene>
    <name evidence="4" type="ORF">FDP41_009251</name>
</gene>
<organism evidence="3">
    <name type="scientific">Naegleria fowleri</name>
    <name type="common">Brain eating amoeba</name>
    <dbReference type="NCBI Taxonomy" id="5763"/>
    <lineage>
        <taxon>Eukaryota</taxon>
        <taxon>Discoba</taxon>
        <taxon>Heterolobosea</taxon>
        <taxon>Tetramitia</taxon>
        <taxon>Eutetramitia</taxon>
        <taxon>Vahlkampfiidae</taxon>
        <taxon>Naegleria</taxon>
    </lineage>
</organism>
<feature type="compositionally biased region" description="Basic and acidic residues" evidence="1">
    <location>
        <begin position="283"/>
        <end position="296"/>
    </location>
</feature>
<dbReference type="InterPro" id="IPR000727">
    <property type="entry name" value="T_SNARE_dom"/>
</dbReference>
<dbReference type="OMA" id="ESYLLPM"/>
<dbReference type="SUPFAM" id="SSF47661">
    <property type="entry name" value="t-snare proteins"/>
    <property type="match status" value="1"/>
</dbReference>
<evidence type="ECO:0000313" key="3">
    <source>
        <dbReference type="EMBL" id="AVP50003.1"/>
    </source>
</evidence>
<sequence length="415" mass="47056">MVIYCPPQLPGSGTFTTVEAETALGKTIRYENDFLVLQSAKKGLFSKPSGKNYRILAVKTEMFLEQKSPFHGKKIMIAESDEWSEILSDWSKIESYLLPMVTVISKKEKGMTQAEFDDVLSSLTQKKTTKAGLRPIGFKPAKTKKTLTINGMTVNENALKSDHDFVDLGASDSPTIDEDDEEKEELTSVETYEQAVIAIEEFIKKTALTQRLLDNYGKKPSSQQRIANDIIEQTKRLKALQKMLDDFFKTASKNSIIEKIMRQYSEEKPKFTKILNNPSHKKITNESTKDIYDKKKPSSGKDNMYNNSGEIEVGDGSQQQVQIQQQKDQFVLSQWDKATIDVEHAIAKETHEDLKRLETDFTELHGMYQDFHSLAVQQQESLDTMIENVQAANAHIDTGVESVKKAKKLTRFGLF</sequence>
<reference evidence="3" key="1">
    <citation type="journal article" date="2018" name="J. Cell Sci.">
        <title>Identification and characterisation of the cryptic Golgi apparatus in Naegleria gruberi.</title>
        <authorList>
            <person name="Herman E.K."/>
            <person name="Yiangou L."/>
            <person name="Cantoni D.M."/>
            <person name="Miller C.N."/>
            <person name="Marciano-Cabral F."/>
            <person name="Anthonyrajah E."/>
            <person name="Dacks J.B."/>
            <person name="Tsaousis A.D."/>
        </authorList>
    </citation>
    <scope>NUCLEOTIDE SEQUENCE</scope>
    <source>
        <strain evidence="3">CDC:V212</strain>
    </source>
</reference>
<proteinExistence type="predicted"/>
<feature type="compositionally biased region" description="Polar residues" evidence="1">
    <location>
        <begin position="300"/>
        <end position="309"/>
    </location>
</feature>